<dbReference type="AlphaFoldDB" id="A0A9J6FKX1"/>
<name>A0A9J6FKX1_HAELO</name>
<evidence type="ECO:0000313" key="2">
    <source>
        <dbReference type="EMBL" id="KAH9362636.1"/>
    </source>
</evidence>
<accession>A0A9J6FKX1</accession>
<feature type="region of interest" description="Disordered" evidence="1">
    <location>
        <begin position="122"/>
        <end position="157"/>
    </location>
</feature>
<feature type="compositionally biased region" description="Polar residues" evidence="1">
    <location>
        <begin position="62"/>
        <end position="71"/>
    </location>
</feature>
<feature type="region of interest" description="Disordered" evidence="1">
    <location>
        <begin position="1"/>
        <end position="97"/>
    </location>
</feature>
<comment type="caution">
    <text evidence="2">The sequence shown here is derived from an EMBL/GenBank/DDBJ whole genome shotgun (WGS) entry which is preliminary data.</text>
</comment>
<evidence type="ECO:0000256" key="1">
    <source>
        <dbReference type="SAM" id="MobiDB-lite"/>
    </source>
</evidence>
<gene>
    <name evidence="2" type="ORF">HPB48_001267</name>
</gene>
<reference evidence="2 3" key="1">
    <citation type="journal article" date="2020" name="Cell">
        <title>Large-Scale Comparative Analyses of Tick Genomes Elucidate Their Genetic Diversity and Vector Capacities.</title>
        <authorList>
            <consortium name="Tick Genome and Microbiome Consortium (TIGMIC)"/>
            <person name="Jia N."/>
            <person name="Wang J."/>
            <person name="Shi W."/>
            <person name="Du L."/>
            <person name="Sun Y."/>
            <person name="Zhan W."/>
            <person name="Jiang J.F."/>
            <person name="Wang Q."/>
            <person name="Zhang B."/>
            <person name="Ji P."/>
            <person name="Bell-Sakyi L."/>
            <person name="Cui X.M."/>
            <person name="Yuan T.T."/>
            <person name="Jiang B.G."/>
            <person name="Yang W.F."/>
            <person name="Lam T.T."/>
            <person name="Chang Q.C."/>
            <person name="Ding S.J."/>
            <person name="Wang X.J."/>
            <person name="Zhu J.G."/>
            <person name="Ruan X.D."/>
            <person name="Zhao L."/>
            <person name="Wei J.T."/>
            <person name="Ye R.Z."/>
            <person name="Que T.C."/>
            <person name="Du C.H."/>
            <person name="Zhou Y.H."/>
            <person name="Cheng J.X."/>
            <person name="Dai P.F."/>
            <person name="Guo W.B."/>
            <person name="Han X.H."/>
            <person name="Huang E.J."/>
            <person name="Li L.F."/>
            <person name="Wei W."/>
            <person name="Gao Y.C."/>
            <person name="Liu J.Z."/>
            <person name="Shao H.Z."/>
            <person name="Wang X."/>
            <person name="Wang C.C."/>
            <person name="Yang T.C."/>
            <person name="Huo Q.B."/>
            <person name="Li W."/>
            <person name="Chen H.Y."/>
            <person name="Chen S.E."/>
            <person name="Zhou L.G."/>
            <person name="Ni X.B."/>
            <person name="Tian J.H."/>
            <person name="Sheng Y."/>
            <person name="Liu T."/>
            <person name="Pan Y.S."/>
            <person name="Xia L.Y."/>
            <person name="Li J."/>
            <person name="Zhao F."/>
            <person name="Cao W.C."/>
        </authorList>
    </citation>
    <scope>NUCLEOTIDE SEQUENCE [LARGE SCALE GENOMIC DNA]</scope>
    <source>
        <strain evidence="2">HaeL-2018</strain>
    </source>
</reference>
<dbReference type="EMBL" id="JABSTR010000001">
    <property type="protein sequence ID" value="KAH9362636.1"/>
    <property type="molecule type" value="Genomic_DNA"/>
</dbReference>
<sequence>MASAMTLADAAQAHRSSTDISDDEEMDLRGSQEDGITTGGNNDTTDWITVTSRAQRRRMKSQAITPTTTLTPPKSDLRPSRSPRKPKLPPLPADDYKLAIRPRNGLPLSKVSPMALSDCILREANLQPEGHNNQSPHRRKSEHPHREHPFPKTLPRH</sequence>
<feature type="compositionally biased region" description="Low complexity" evidence="1">
    <location>
        <begin position="34"/>
        <end position="49"/>
    </location>
</feature>
<keyword evidence="3" id="KW-1185">Reference proteome</keyword>
<proteinExistence type="predicted"/>
<protein>
    <submittedName>
        <fullName evidence="2">Uncharacterized protein</fullName>
    </submittedName>
</protein>
<dbReference type="Proteomes" id="UP000821853">
    <property type="component" value="Chromosome 1"/>
</dbReference>
<dbReference type="OMA" id="PHREHPF"/>
<evidence type="ECO:0000313" key="3">
    <source>
        <dbReference type="Proteomes" id="UP000821853"/>
    </source>
</evidence>
<organism evidence="2 3">
    <name type="scientific">Haemaphysalis longicornis</name>
    <name type="common">Bush tick</name>
    <dbReference type="NCBI Taxonomy" id="44386"/>
    <lineage>
        <taxon>Eukaryota</taxon>
        <taxon>Metazoa</taxon>
        <taxon>Ecdysozoa</taxon>
        <taxon>Arthropoda</taxon>
        <taxon>Chelicerata</taxon>
        <taxon>Arachnida</taxon>
        <taxon>Acari</taxon>
        <taxon>Parasitiformes</taxon>
        <taxon>Ixodida</taxon>
        <taxon>Ixodoidea</taxon>
        <taxon>Ixodidae</taxon>
        <taxon>Haemaphysalinae</taxon>
        <taxon>Haemaphysalis</taxon>
    </lineage>
</organism>
<dbReference type="VEuPathDB" id="VectorBase:HLOH_054832"/>